<dbReference type="AlphaFoldDB" id="A0AAV3YTJ1"/>
<feature type="region of interest" description="Disordered" evidence="1">
    <location>
        <begin position="12"/>
        <end position="31"/>
    </location>
</feature>
<comment type="caution">
    <text evidence="2">The sequence shown here is derived from an EMBL/GenBank/DDBJ whole genome shotgun (WGS) entry which is preliminary data.</text>
</comment>
<keyword evidence="3" id="KW-1185">Reference proteome</keyword>
<evidence type="ECO:0000256" key="1">
    <source>
        <dbReference type="SAM" id="MobiDB-lite"/>
    </source>
</evidence>
<evidence type="ECO:0000313" key="2">
    <source>
        <dbReference type="EMBL" id="GFN85368.1"/>
    </source>
</evidence>
<dbReference type="EMBL" id="BLXT01001405">
    <property type="protein sequence ID" value="GFN85368.1"/>
    <property type="molecule type" value="Genomic_DNA"/>
</dbReference>
<accession>A0AAV3YTJ1</accession>
<protein>
    <submittedName>
        <fullName evidence="2">Uncharacterized protein</fullName>
    </submittedName>
</protein>
<organism evidence="2 3">
    <name type="scientific">Plakobranchus ocellatus</name>
    <dbReference type="NCBI Taxonomy" id="259542"/>
    <lineage>
        <taxon>Eukaryota</taxon>
        <taxon>Metazoa</taxon>
        <taxon>Spiralia</taxon>
        <taxon>Lophotrochozoa</taxon>
        <taxon>Mollusca</taxon>
        <taxon>Gastropoda</taxon>
        <taxon>Heterobranchia</taxon>
        <taxon>Euthyneura</taxon>
        <taxon>Panpulmonata</taxon>
        <taxon>Sacoglossa</taxon>
        <taxon>Placobranchoidea</taxon>
        <taxon>Plakobranchidae</taxon>
        <taxon>Plakobranchus</taxon>
    </lineage>
</organism>
<proteinExistence type="predicted"/>
<reference evidence="2 3" key="1">
    <citation type="journal article" date="2021" name="Elife">
        <title>Chloroplast acquisition without the gene transfer in kleptoplastic sea slugs, Plakobranchus ocellatus.</title>
        <authorList>
            <person name="Maeda T."/>
            <person name="Takahashi S."/>
            <person name="Yoshida T."/>
            <person name="Shimamura S."/>
            <person name="Takaki Y."/>
            <person name="Nagai Y."/>
            <person name="Toyoda A."/>
            <person name="Suzuki Y."/>
            <person name="Arimoto A."/>
            <person name="Ishii H."/>
            <person name="Satoh N."/>
            <person name="Nishiyama T."/>
            <person name="Hasebe M."/>
            <person name="Maruyama T."/>
            <person name="Minagawa J."/>
            <person name="Obokata J."/>
            <person name="Shigenobu S."/>
        </authorList>
    </citation>
    <scope>NUCLEOTIDE SEQUENCE [LARGE SCALE GENOMIC DNA]</scope>
</reference>
<dbReference type="Proteomes" id="UP000735302">
    <property type="component" value="Unassembled WGS sequence"/>
</dbReference>
<gene>
    <name evidence="2" type="ORF">PoB_001187400</name>
</gene>
<name>A0AAV3YTJ1_9GAST</name>
<feature type="compositionally biased region" description="Low complexity" evidence="1">
    <location>
        <begin position="15"/>
        <end position="31"/>
    </location>
</feature>
<evidence type="ECO:0000313" key="3">
    <source>
        <dbReference type="Proteomes" id="UP000735302"/>
    </source>
</evidence>
<sequence>MPPPPRIPFLHQHQHQLSSLIQPSSSSTTSINQPSYLPFHHLILNNIPQKMPPLPRIPFLHQHQHQLSSLIQPSSSSTTSINQPSYLPFHHLNNIFQKIPH</sequence>